<evidence type="ECO:0000313" key="10">
    <source>
        <dbReference type="EMBL" id="EGT50867.1"/>
    </source>
</evidence>
<evidence type="ECO:0000256" key="7">
    <source>
        <dbReference type="PROSITE-ProRule" id="PRU00042"/>
    </source>
</evidence>
<gene>
    <name evidence="10" type="ORF">CAEBREN_14914</name>
</gene>
<dbReference type="EMBL" id="GL379830">
    <property type="protein sequence ID" value="EGT50867.1"/>
    <property type="molecule type" value="Genomic_DNA"/>
</dbReference>
<dbReference type="Proteomes" id="UP000008068">
    <property type="component" value="Unassembled WGS sequence"/>
</dbReference>
<dbReference type="GO" id="GO:0000981">
    <property type="term" value="F:DNA-binding transcription factor activity, RNA polymerase II-specific"/>
    <property type="evidence" value="ECO:0007669"/>
    <property type="project" value="TreeGrafter"/>
</dbReference>
<dbReference type="FunFam" id="3.30.160.60:FF:002343">
    <property type="entry name" value="Zinc finger protein 33A"/>
    <property type="match status" value="1"/>
</dbReference>
<evidence type="ECO:0000313" key="11">
    <source>
        <dbReference type="Proteomes" id="UP000008068"/>
    </source>
</evidence>
<dbReference type="GO" id="GO:0000978">
    <property type="term" value="F:RNA polymerase II cis-regulatory region sequence-specific DNA binding"/>
    <property type="evidence" value="ECO:0007669"/>
    <property type="project" value="TreeGrafter"/>
</dbReference>
<dbReference type="STRING" id="135651.G0N2A4"/>
<name>G0N2A4_CAEBE</name>
<dbReference type="PROSITE" id="PS50157">
    <property type="entry name" value="ZINC_FINGER_C2H2_2"/>
    <property type="match status" value="2"/>
</dbReference>
<dbReference type="OrthoDB" id="5968217at2759"/>
<evidence type="ECO:0000259" key="9">
    <source>
        <dbReference type="PROSITE" id="PS50157"/>
    </source>
</evidence>
<dbReference type="HOGENOM" id="CLU_1001939_0_0_1"/>
<evidence type="ECO:0000256" key="1">
    <source>
        <dbReference type="ARBA" id="ARBA00004123"/>
    </source>
</evidence>
<feature type="domain" description="C2H2-type" evidence="9">
    <location>
        <begin position="130"/>
        <end position="157"/>
    </location>
</feature>
<dbReference type="InterPro" id="IPR013087">
    <property type="entry name" value="Znf_C2H2_type"/>
</dbReference>
<dbReference type="OMA" id="PYENAAR"/>
<feature type="region of interest" description="Disordered" evidence="8">
    <location>
        <begin position="208"/>
        <end position="235"/>
    </location>
</feature>
<accession>G0N2A4</accession>
<sequence>MNCLTHSWNPYSLPVASWMPERLDSHSSSHSSASDFPYPSAQTSVNPNVLESQSPTATRIQCLWCTNDGKICNHWCQSPEKLAAHINSNHMPPKGIFMCHWKGCDRECRPFKKRYNLVSHVRVHTGETPFECDLCGKEFARAQNLQLHRRWHTGEKPCVCVLWKDARNGSHVRRILENIRRLIWNRDRRLAQCDRKYSCSSSLRKHVRNKHKKDSTGTPGFETYSPRTDPSNSCQSPAPVYHNLTNIPSYSQVVYSGSNDHKYQIDYYPYDNYAYPPM</sequence>
<dbReference type="SUPFAM" id="SSF57667">
    <property type="entry name" value="beta-beta-alpha zinc fingers"/>
    <property type="match status" value="1"/>
</dbReference>
<dbReference type="Pfam" id="PF23561">
    <property type="entry name" value="zf-C2H2_15"/>
    <property type="match status" value="1"/>
</dbReference>
<keyword evidence="6" id="KW-0539">Nucleus</keyword>
<dbReference type="InterPro" id="IPR036236">
    <property type="entry name" value="Znf_C2H2_sf"/>
</dbReference>
<evidence type="ECO:0000256" key="6">
    <source>
        <dbReference type="ARBA" id="ARBA00023242"/>
    </source>
</evidence>
<dbReference type="eggNOG" id="KOG1721">
    <property type="taxonomic scope" value="Eukaryota"/>
</dbReference>
<dbReference type="GO" id="GO:0005634">
    <property type="term" value="C:nucleus"/>
    <property type="evidence" value="ECO:0007669"/>
    <property type="project" value="UniProtKB-SubCell"/>
</dbReference>
<dbReference type="AlphaFoldDB" id="G0N2A4"/>
<dbReference type="PANTHER" id="PTHR45718:SF4">
    <property type="entry name" value="TRANSCRIPTIONAL ACTIVATOR CUBITUS INTERRUPTUS"/>
    <property type="match status" value="1"/>
</dbReference>
<feature type="domain" description="C2H2-type" evidence="9">
    <location>
        <begin position="102"/>
        <end position="129"/>
    </location>
</feature>
<evidence type="ECO:0000256" key="5">
    <source>
        <dbReference type="ARBA" id="ARBA00022833"/>
    </source>
</evidence>
<keyword evidence="2" id="KW-0479">Metal-binding</keyword>
<dbReference type="SMART" id="SM00355">
    <property type="entry name" value="ZnF_C2H2"/>
    <property type="match status" value="4"/>
</dbReference>
<dbReference type="InParanoid" id="G0N2A4"/>
<dbReference type="InterPro" id="IPR056436">
    <property type="entry name" value="Znf-C2H2_ZIC1-5/GLI1-3-like"/>
</dbReference>
<proteinExistence type="predicted"/>
<comment type="subcellular location">
    <subcellularLocation>
        <location evidence="1">Nucleus</location>
    </subcellularLocation>
</comment>
<reference evidence="11" key="1">
    <citation type="submission" date="2011-07" db="EMBL/GenBank/DDBJ databases">
        <authorList>
            <consortium name="Caenorhabditis brenneri Sequencing and Analysis Consortium"/>
            <person name="Wilson R.K."/>
        </authorList>
    </citation>
    <scope>NUCLEOTIDE SEQUENCE [LARGE SCALE GENOMIC DNA]</scope>
    <source>
        <strain evidence="11">PB2801</strain>
    </source>
</reference>
<organism evidence="11">
    <name type="scientific">Caenorhabditis brenneri</name>
    <name type="common">Nematode worm</name>
    <dbReference type="NCBI Taxonomy" id="135651"/>
    <lineage>
        <taxon>Eukaryota</taxon>
        <taxon>Metazoa</taxon>
        <taxon>Ecdysozoa</taxon>
        <taxon>Nematoda</taxon>
        <taxon>Chromadorea</taxon>
        <taxon>Rhabditida</taxon>
        <taxon>Rhabditina</taxon>
        <taxon>Rhabditomorpha</taxon>
        <taxon>Rhabditoidea</taxon>
        <taxon>Rhabditidae</taxon>
        <taxon>Peloderinae</taxon>
        <taxon>Caenorhabditis</taxon>
    </lineage>
</organism>
<feature type="compositionally biased region" description="Polar residues" evidence="8">
    <location>
        <begin position="225"/>
        <end position="235"/>
    </location>
</feature>
<evidence type="ECO:0000256" key="4">
    <source>
        <dbReference type="ARBA" id="ARBA00022771"/>
    </source>
</evidence>
<dbReference type="Pfam" id="PF00096">
    <property type="entry name" value="zf-C2H2"/>
    <property type="match status" value="1"/>
</dbReference>
<keyword evidence="11" id="KW-1185">Reference proteome</keyword>
<evidence type="ECO:0000256" key="2">
    <source>
        <dbReference type="ARBA" id="ARBA00022723"/>
    </source>
</evidence>
<dbReference type="PROSITE" id="PS00028">
    <property type="entry name" value="ZINC_FINGER_C2H2_1"/>
    <property type="match status" value="1"/>
</dbReference>
<dbReference type="PANTHER" id="PTHR45718">
    <property type="entry name" value="TRANSCRIPTIONAL ACTIVATOR CUBITUS INTERRUPTUS"/>
    <property type="match status" value="1"/>
</dbReference>
<keyword evidence="3" id="KW-0677">Repeat</keyword>
<protein>
    <recommendedName>
        <fullName evidence="9">C2H2-type domain-containing protein</fullName>
    </recommendedName>
</protein>
<evidence type="ECO:0000256" key="3">
    <source>
        <dbReference type="ARBA" id="ARBA00022737"/>
    </source>
</evidence>
<evidence type="ECO:0000256" key="8">
    <source>
        <dbReference type="SAM" id="MobiDB-lite"/>
    </source>
</evidence>
<dbReference type="GO" id="GO:0008270">
    <property type="term" value="F:zinc ion binding"/>
    <property type="evidence" value="ECO:0007669"/>
    <property type="project" value="UniProtKB-KW"/>
</dbReference>
<keyword evidence="5" id="KW-0862">Zinc</keyword>
<dbReference type="Gene3D" id="3.30.160.60">
    <property type="entry name" value="Classic Zinc Finger"/>
    <property type="match status" value="3"/>
</dbReference>
<dbReference type="InterPro" id="IPR043359">
    <property type="entry name" value="GLI-like"/>
</dbReference>
<keyword evidence="4 7" id="KW-0863">Zinc-finger</keyword>